<dbReference type="SUPFAM" id="SSF52935">
    <property type="entry name" value="PK C-terminal domain-like"/>
    <property type="match status" value="1"/>
</dbReference>
<evidence type="ECO:0000256" key="11">
    <source>
        <dbReference type="ARBA" id="ARBA00022777"/>
    </source>
</evidence>
<dbReference type="GO" id="GO:0030955">
    <property type="term" value="F:potassium ion binding"/>
    <property type="evidence" value="ECO:0007669"/>
    <property type="project" value="UniProtKB-UniRule"/>
</dbReference>
<keyword evidence="16 22" id="KW-0670">Pyruvate</keyword>
<dbReference type="InterPro" id="IPR001697">
    <property type="entry name" value="Pyr_Knase"/>
</dbReference>
<keyword evidence="10" id="KW-0547">Nucleotide-binding</keyword>
<keyword evidence="9" id="KW-0479">Metal-binding</keyword>
<evidence type="ECO:0000256" key="4">
    <source>
        <dbReference type="ARBA" id="ARBA00008663"/>
    </source>
</evidence>
<gene>
    <name evidence="22" type="primary">pyk</name>
    <name evidence="22" type="ORF">DD236_05385</name>
</gene>
<dbReference type="Proteomes" id="UP000245283">
    <property type="component" value="Unassembled WGS sequence"/>
</dbReference>
<comment type="catalytic activity">
    <reaction evidence="17 19">
        <text>pyruvate + ATP = phosphoenolpyruvate + ADP + H(+)</text>
        <dbReference type="Rhea" id="RHEA:18157"/>
        <dbReference type="ChEBI" id="CHEBI:15361"/>
        <dbReference type="ChEBI" id="CHEBI:15378"/>
        <dbReference type="ChEBI" id="CHEBI:30616"/>
        <dbReference type="ChEBI" id="CHEBI:58702"/>
        <dbReference type="ChEBI" id="CHEBI:456216"/>
        <dbReference type="EC" id="2.7.1.40"/>
    </reaction>
</comment>
<dbReference type="UniPathway" id="UPA00109">
    <property type="reaction ID" value="UER00188"/>
</dbReference>
<dbReference type="InterPro" id="IPR011037">
    <property type="entry name" value="Pyrv_Knase-like_insert_dom_sf"/>
</dbReference>
<sequence length="475" mass="51465">MRRAKIVCTLGPATTTQEQILELARAGMNVARINASHGSHAEHEERILRVRKAAEIIGRPIAVLVDLQGPKIRLGTFADGPVKLNVGDEFTITTEDVPGTKELVSTTFKGLPGDCSPGDRILIDDGKVAVRVVSVEGPEVHTVVEVPGPVSDHKGVNLPGVAVSVPALSEKDREDLDWGLRFGCDIVALSFVRDAKDIEDVHEIMDSVGVRRPVIAKIEKPQAVENLEAIVRAFDGIMVARGDLGVEVPLEQVPIVQKRAIDLCRKKAKPVIVATQVLESMIENPRPTRAEASDCANAIIDGADAVMLSGETSVGLYPIECVQTMANIIAYSEEHGLEQIAELGNLHRTRNGVITRSAMEIGEALGVKYVVVFTQSGQTARRVARLRARLPLLCFTPEPDVRNQLALTWGVETFTVPHVLHTDDMVGQVDHLLREMNLAEDGDRIVIVAGMPAGVIGSTNTIRVHKMGETLIRYA</sequence>
<dbReference type="Pfam" id="PF02887">
    <property type="entry name" value="PK_C"/>
    <property type="match status" value="1"/>
</dbReference>
<keyword evidence="11 19" id="KW-0418">Kinase</keyword>
<keyword evidence="23" id="KW-1185">Reference proteome</keyword>
<dbReference type="FunFam" id="3.40.1380.20:FF:000009">
    <property type="entry name" value="Pyruvate kinase"/>
    <property type="match status" value="1"/>
</dbReference>
<comment type="caution">
    <text evidence="22">The sequence shown here is derived from an EMBL/GenBank/DDBJ whole genome shotgun (WGS) entry which is preliminary data.</text>
</comment>
<evidence type="ECO:0000256" key="18">
    <source>
        <dbReference type="NCBIfam" id="TIGR01064"/>
    </source>
</evidence>
<evidence type="ECO:0000256" key="1">
    <source>
        <dbReference type="ARBA" id="ARBA00001946"/>
    </source>
</evidence>
<dbReference type="NCBIfam" id="TIGR01064">
    <property type="entry name" value="pyruv_kin"/>
    <property type="match status" value="1"/>
</dbReference>
<evidence type="ECO:0000256" key="14">
    <source>
        <dbReference type="ARBA" id="ARBA00022958"/>
    </source>
</evidence>
<evidence type="ECO:0000313" key="22">
    <source>
        <dbReference type="EMBL" id="PWF26720.1"/>
    </source>
</evidence>
<comment type="pathway">
    <text evidence="3 19">Carbohydrate degradation; glycolysis; pyruvate from D-glyceraldehyde 3-phosphate: step 5/5.</text>
</comment>
<evidence type="ECO:0000256" key="8">
    <source>
        <dbReference type="ARBA" id="ARBA00022679"/>
    </source>
</evidence>
<feature type="domain" description="Pyruvate kinase barrel" evidence="20">
    <location>
        <begin position="1"/>
        <end position="322"/>
    </location>
</feature>
<comment type="cofactor">
    <cofactor evidence="1">
        <name>Mg(2+)</name>
        <dbReference type="ChEBI" id="CHEBI:18420"/>
    </cofactor>
</comment>
<evidence type="ECO:0000256" key="5">
    <source>
        <dbReference type="ARBA" id="ARBA00011881"/>
    </source>
</evidence>
<dbReference type="Gene3D" id="2.40.33.10">
    <property type="entry name" value="PK beta-barrel domain-like"/>
    <property type="match status" value="1"/>
</dbReference>
<organism evidence="22 23">
    <name type="scientific">Ancrocorticia populi</name>
    <dbReference type="NCBI Taxonomy" id="2175228"/>
    <lineage>
        <taxon>Bacteria</taxon>
        <taxon>Bacillati</taxon>
        <taxon>Actinomycetota</taxon>
        <taxon>Actinomycetes</taxon>
        <taxon>Actinomycetales</taxon>
        <taxon>Actinomycetaceae</taxon>
        <taxon>Ancrocorticia</taxon>
    </lineage>
</organism>
<dbReference type="GO" id="GO:0016301">
    <property type="term" value="F:kinase activity"/>
    <property type="evidence" value="ECO:0007669"/>
    <property type="project" value="UniProtKB-KW"/>
</dbReference>
<feature type="domain" description="Pyruvate kinase C-terminal" evidence="21">
    <location>
        <begin position="354"/>
        <end position="465"/>
    </location>
</feature>
<proteinExistence type="inferred from homology"/>
<comment type="subunit">
    <text evidence="5">Homotetramer.</text>
</comment>
<name>A0A2V1KAP3_9ACTO</name>
<dbReference type="EMBL" id="QETB01000002">
    <property type="protein sequence ID" value="PWF26720.1"/>
    <property type="molecule type" value="Genomic_DNA"/>
</dbReference>
<dbReference type="GO" id="GO:0000287">
    <property type="term" value="F:magnesium ion binding"/>
    <property type="evidence" value="ECO:0007669"/>
    <property type="project" value="UniProtKB-UniRule"/>
</dbReference>
<dbReference type="SUPFAM" id="SSF50800">
    <property type="entry name" value="PK beta-barrel domain-like"/>
    <property type="match status" value="1"/>
</dbReference>
<dbReference type="NCBIfam" id="NF004886">
    <property type="entry name" value="PRK06247.1"/>
    <property type="match status" value="1"/>
</dbReference>
<evidence type="ECO:0000256" key="3">
    <source>
        <dbReference type="ARBA" id="ARBA00004997"/>
    </source>
</evidence>
<dbReference type="SUPFAM" id="SSF51621">
    <property type="entry name" value="Phosphoenolpyruvate/pyruvate domain"/>
    <property type="match status" value="1"/>
</dbReference>
<dbReference type="InterPro" id="IPR015795">
    <property type="entry name" value="Pyrv_Knase_C"/>
</dbReference>
<evidence type="ECO:0000256" key="6">
    <source>
        <dbReference type="ARBA" id="ARBA00012142"/>
    </source>
</evidence>
<evidence type="ECO:0000256" key="9">
    <source>
        <dbReference type="ARBA" id="ARBA00022723"/>
    </source>
</evidence>
<dbReference type="PANTHER" id="PTHR11817">
    <property type="entry name" value="PYRUVATE KINASE"/>
    <property type="match status" value="1"/>
</dbReference>
<dbReference type="AlphaFoldDB" id="A0A2V1KAP3"/>
<evidence type="ECO:0000313" key="23">
    <source>
        <dbReference type="Proteomes" id="UP000245283"/>
    </source>
</evidence>
<evidence type="ECO:0000256" key="13">
    <source>
        <dbReference type="ARBA" id="ARBA00022842"/>
    </source>
</evidence>
<dbReference type="FunFam" id="2.40.33.10:FF:000001">
    <property type="entry name" value="Pyruvate kinase"/>
    <property type="match status" value="1"/>
</dbReference>
<dbReference type="InterPro" id="IPR036918">
    <property type="entry name" value="Pyrv_Knase_C_sf"/>
</dbReference>
<accession>A0A2V1KAP3</accession>
<dbReference type="EC" id="2.7.1.40" evidence="6 18"/>
<evidence type="ECO:0000256" key="10">
    <source>
        <dbReference type="ARBA" id="ARBA00022741"/>
    </source>
</evidence>
<keyword evidence="14" id="KW-0630">Potassium</keyword>
<keyword evidence="12" id="KW-0067">ATP-binding</keyword>
<evidence type="ECO:0000256" key="19">
    <source>
        <dbReference type="RuleBase" id="RU000504"/>
    </source>
</evidence>
<protein>
    <recommendedName>
        <fullName evidence="7 18">Pyruvate kinase</fullName>
        <ecNumber evidence="6 18">2.7.1.40</ecNumber>
    </recommendedName>
</protein>
<dbReference type="OrthoDB" id="9812123at2"/>
<dbReference type="PRINTS" id="PR01050">
    <property type="entry name" value="PYRUVTKNASE"/>
</dbReference>
<keyword evidence="13 19" id="KW-0460">Magnesium</keyword>
<evidence type="ECO:0000256" key="16">
    <source>
        <dbReference type="ARBA" id="ARBA00023317"/>
    </source>
</evidence>
<dbReference type="FunFam" id="3.20.20.60:FF:000025">
    <property type="entry name" value="Pyruvate kinase"/>
    <property type="match status" value="1"/>
</dbReference>
<dbReference type="Gene3D" id="3.40.1380.20">
    <property type="entry name" value="Pyruvate kinase, C-terminal domain"/>
    <property type="match status" value="1"/>
</dbReference>
<dbReference type="InterPro" id="IPR015793">
    <property type="entry name" value="Pyrv_Knase_brl"/>
</dbReference>
<reference evidence="23" key="1">
    <citation type="submission" date="2018-05" db="EMBL/GenBank/DDBJ databases">
        <authorList>
            <person name="Li Y."/>
        </authorList>
    </citation>
    <scope>NUCLEOTIDE SEQUENCE [LARGE SCALE GENOMIC DNA]</scope>
    <source>
        <strain evidence="23">sk1b4</strain>
    </source>
</reference>
<dbReference type="Gene3D" id="3.20.20.60">
    <property type="entry name" value="Phosphoenolpyruvate-binding domains"/>
    <property type="match status" value="1"/>
</dbReference>
<dbReference type="RefSeq" id="WP_109093367.1">
    <property type="nucleotide sequence ID" value="NZ_QETB01000002.1"/>
</dbReference>
<dbReference type="InterPro" id="IPR015813">
    <property type="entry name" value="Pyrv/PenolPyrv_kinase-like_dom"/>
</dbReference>
<evidence type="ECO:0000256" key="17">
    <source>
        <dbReference type="ARBA" id="ARBA00048152"/>
    </source>
</evidence>
<dbReference type="GO" id="GO:0004743">
    <property type="term" value="F:pyruvate kinase activity"/>
    <property type="evidence" value="ECO:0007669"/>
    <property type="project" value="UniProtKB-UniRule"/>
</dbReference>
<evidence type="ECO:0000256" key="2">
    <source>
        <dbReference type="ARBA" id="ARBA00001958"/>
    </source>
</evidence>
<dbReference type="NCBIfam" id="NF004491">
    <property type="entry name" value="PRK05826.1"/>
    <property type="match status" value="1"/>
</dbReference>
<comment type="similarity">
    <text evidence="4 19">Belongs to the pyruvate kinase family.</text>
</comment>
<comment type="cofactor">
    <cofactor evidence="2">
        <name>K(+)</name>
        <dbReference type="ChEBI" id="CHEBI:29103"/>
    </cofactor>
</comment>
<dbReference type="Pfam" id="PF00224">
    <property type="entry name" value="PK"/>
    <property type="match status" value="1"/>
</dbReference>
<keyword evidence="15 19" id="KW-0324">Glycolysis</keyword>
<evidence type="ECO:0000256" key="15">
    <source>
        <dbReference type="ARBA" id="ARBA00023152"/>
    </source>
</evidence>
<keyword evidence="8 19" id="KW-0808">Transferase</keyword>
<evidence type="ECO:0000259" key="20">
    <source>
        <dbReference type="Pfam" id="PF00224"/>
    </source>
</evidence>
<dbReference type="GO" id="GO:0005524">
    <property type="term" value="F:ATP binding"/>
    <property type="evidence" value="ECO:0007669"/>
    <property type="project" value="UniProtKB-KW"/>
</dbReference>
<dbReference type="InterPro" id="IPR040442">
    <property type="entry name" value="Pyrv_kinase-like_dom_sf"/>
</dbReference>
<evidence type="ECO:0000256" key="12">
    <source>
        <dbReference type="ARBA" id="ARBA00022840"/>
    </source>
</evidence>
<evidence type="ECO:0000259" key="21">
    <source>
        <dbReference type="Pfam" id="PF02887"/>
    </source>
</evidence>
<dbReference type="InterPro" id="IPR015806">
    <property type="entry name" value="Pyrv_Knase_insert_dom_sf"/>
</dbReference>
<evidence type="ECO:0000256" key="7">
    <source>
        <dbReference type="ARBA" id="ARBA00018587"/>
    </source>
</evidence>
<dbReference type="NCBIfam" id="NF004978">
    <property type="entry name" value="PRK06354.1"/>
    <property type="match status" value="1"/>
</dbReference>